<dbReference type="PANTHER" id="PTHR11839">
    <property type="entry name" value="UDP/ADP-SUGAR PYROPHOSPHATASE"/>
    <property type="match status" value="1"/>
</dbReference>
<protein>
    <submittedName>
        <fullName evidence="4">Unannotated protein</fullName>
    </submittedName>
</protein>
<dbReference type="PANTHER" id="PTHR11839:SF18">
    <property type="entry name" value="NUDIX HYDROLASE DOMAIN-CONTAINING PROTEIN"/>
    <property type="match status" value="1"/>
</dbReference>
<sequence length="185" mass="20410">MTTPPDRKFERIGGTVIHDGRIVHLVEDRFRFADGKEVSREIIRTSGSVGILVHDGTHLLLTRQPREAIGQPDSLEIPAGRLDKPGEPPIDCGRRELTEEIGFSAAGWQPILTFQPSVGILDETCHLFCAWDLSEEWADSGEDERIEIVRWPVDDLDGALERVSDGKTVIALLWAKANGLPGLPG</sequence>
<evidence type="ECO:0000256" key="2">
    <source>
        <dbReference type="ARBA" id="ARBA00022801"/>
    </source>
</evidence>
<dbReference type="CDD" id="cd03424">
    <property type="entry name" value="NUDIX_ADPRase_Nudt5_UGPPase_Nudt14"/>
    <property type="match status" value="1"/>
</dbReference>
<dbReference type="SUPFAM" id="SSF55811">
    <property type="entry name" value="Nudix"/>
    <property type="match status" value="1"/>
</dbReference>
<dbReference type="GO" id="GO:0019693">
    <property type="term" value="P:ribose phosphate metabolic process"/>
    <property type="evidence" value="ECO:0007669"/>
    <property type="project" value="TreeGrafter"/>
</dbReference>
<dbReference type="Gene3D" id="3.90.79.10">
    <property type="entry name" value="Nucleoside Triphosphate Pyrophosphohydrolase"/>
    <property type="match status" value="1"/>
</dbReference>
<accession>A0A6J7HTG9</accession>
<evidence type="ECO:0000313" key="4">
    <source>
        <dbReference type="EMBL" id="CAB4920813.1"/>
    </source>
</evidence>
<proteinExistence type="predicted"/>
<feature type="domain" description="Nudix hydrolase" evidence="3">
    <location>
        <begin position="44"/>
        <end position="176"/>
    </location>
</feature>
<evidence type="ECO:0000256" key="1">
    <source>
        <dbReference type="ARBA" id="ARBA00001946"/>
    </source>
</evidence>
<dbReference type="InterPro" id="IPR000086">
    <property type="entry name" value="NUDIX_hydrolase_dom"/>
</dbReference>
<dbReference type="GO" id="GO:0016787">
    <property type="term" value="F:hydrolase activity"/>
    <property type="evidence" value="ECO:0007669"/>
    <property type="project" value="UniProtKB-KW"/>
</dbReference>
<dbReference type="InterPro" id="IPR015797">
    <property type="entry name" value="NUDIX_hydrolase-like_dom_sf"/>
</dbReference>
<reference evidence="4" key="1">
    <citation type="submission" date="2020-05" db="EMBL/GenBank/DDBJ databases">
        <authorList>
            <person name="Chiriac C."/>
            <person name="Salcher M."/>
            <person name="Ghai R."/>
            <person name="Kavagutti S V."/>
        </authorList>
    </citation>
    <scope>NUCLEOTIDE SEQUENCE</scope>
</reference>
<gene>
    <name evidence="4" type="ORF">UFOPK3564_01821</name>
</gene>
<dbReference type="GO" id="GO:0006753">
    <property type="term" value="P:nucleoside phosphate metabolic process"/>
    <property type="evidence" value="ECO:0007669"/>
    <property type="project" value="TreeGrafter"/>
</dbReference>
<dbReference type="Pfam" id="PF00293">
    <property type="entry name" value="NUDIX"/>
    <property type="match status" value="1"/>
</dbReference>
<dbReference type="EMBL" id="CAFBMK010000105">
    <property type="protein sequence ID" value="CAB4920813.1"/>
    <property type="molecule type" value="Genomic_DNA"/>
</dbReference>
<dbReference type="GO" id="GO:0005829">
    <property type="term" value="C:cytosol"/>
    <property type="evidence" value="ECO:0007669"/>
    <property type="project" value="TreeGrafter"/>
</dbReference>
<organism evidence="4">
    <name type="scientific">freshwater metagenome</name>
    <dbReference type="NCBI Taxonomy" id="449393"/>
    <lineage>
        <taxon>unclassified sequences</taxon>
        <taxon>metagenomes</taxon>
        <taxon>ecological metagenomes</taxon>
    </lineage>
</organism>
<dbReference type="PROSITE" id="PS51462">
    <property type="entry name" value="NUDIX"/>
    <property type="match status" value="1"/>
</dbReference>
<keyword evidence="2" id="KW-0378">Hydrolase</keyword>
<comment type="cofactor">
    <cofactor evidence="1">
        <name>Mg(2+)</name>
        <dbReference type="ChEBI" id="CHEBI:18420"/>
    </cofactor>
</comment>
<evidence type="ECO:0000259" key="3">
    <source>
        <dbReference type="PROSITE" id="PS51462"/>
    </source>
</evidence>
<dbReference type="AlphaFoldDB" id="A0A6J7HTG9"/>
<name>A0A6J7HTG9_9ZZZZ</name>